<proteinExistence type="inferred from homology"/>
<evidence type="ECO:0000256" key="9">
    <source>
        <dbReference type="PIRSR" id="PIRSR601548-4"/>
    </source>
</evidence>
<keyword evidence="14" id="KW-1185">Reference proteome</keyword>
<reference evidence="15" key="1">
    <citation type="submission" date="2025-08" db="UniProtKB">
        <authorList>
            <consortium name="RefSeq"/>
        </authorList>
    </citation>
    <scope>IDENTIFICATION</scope>
    <source>
        <strain evidence="15">USDA-PBARC FA_bdor</strain>
        <tissue evidence="15">Whole organism</tissue>
    </source>
</reference>
<keyword evidence="12" id="KW-0378">Hydrolase</keyword>
<evidence type="ECO:0000256" key="10">
    <source>
        <dbReference type="PIRSR" id="PIRSR601548-8"/>
    </source>
</evidence>
<feature type="disulfide bond" evidence="9 11">
    <location>
        <begin position="316"/>
        <end position="334"/>
    </location>
</feature>
<evidence type="ECO:0000256" key="4">
    <source>
        <dbReference type="ARBA" id="ARBA00023180"/>
    </source>
</evidence>
<dbReference type="GO" id="GO:0046872">
    <property type="term" value="F:metal ion binding"/>
    <property type="evidence" value="ECO:0007669"/>
    <property type="project" value="UniProtKB-KW"/>
</dbReference>
<gene>
    <name evidence="15" type="primary">LOC105263183</name>
</gene>
<dbReference type="GeneID" id="105263183"/>
<keyword evidence="12" id="KW-0482">Metalloprotease</keyword>
<comment type="cofactor">
    <cofactor evidence="12">
        <name>Zn(2+)</name>
        <dbReference type="ChEBI" id="CHEBI:29105"/>
    </cofactor>
    <text evidence="12">Binds 1 zinc ion per subunit.</text>
</comment>
<evidence type="ECO:0000256" key="8">
    <source>
        <dbReference type="PIRSR" id="PIRSR601548-3"/>
    </source>
</evidence>
<dbReference type="RefSeq" id="XP_011297530.1">
    <property type="nucleotide sequence ID" value="XM_011299228.1"/>
</dbReference>
<dbReference type="PANTHER" id="PTHR10514">
    <property type="entry name" value="ANGIOTENSIN-CONVERTING ENZYME"/>
    <property type="match status" value="1"/>
</dbReference>
<evidence type="ECO:0000313" key="15">
    <source>
        <dbReference type="RefSeq" id="XP_011297530.1"/>
    </source>
</evidence>
<feature type="binding site" evidence="8">
    <location>
        <position position="375"/>
    </location>
    <ligand>
        <name>Zn(2+)</name>
        <dbReference type="ChEBI" id="CHEBI:29105"/>
        <label>1</label>
        <note>catalytic</note>
    </ligand>
</feature>
<sequence>MRLIPLIFLVLIVNSVLCNLVSRDFQRINSELLKLNRINAILEWESATRPSANVSIFKKEFYRMRQTWREGWCDFLRRSQGLRRERMIYILCRGPMYSTQQAGLLSLMADDLLLSYQSKLVCDSTGDCSRGEPELRRLMTTSRDEPVLRWAWSSWRDGFRSVKSMFLQFVALGNDGARRNGYEDLGETWREEIGIPNVKVMMDKLWSDVKQLYHFLHAVMRYRLQEVYPKVDPLSPIPAHLLGDLWSQNWGALVDLLQPDNSMILNITDSLRNKNYSVLDMVKRSEDFYVSLGFPRLPQEFWKNSVFTRGDGDGNCHGSAINMYKKGDVRILGCFEVNEEDFRVIHHEMGHIYYYLAYEGQDAVSRAGVNSAFHESIGEAILLGVMTPQHLQRLGLAGDPILNSNLVILLKEAMIKLPLIASALVIEKWRFRAFEGNLEASELNALWWELHSEIMGISPVHPRPDNIFFDPPAKFHVIANVPYMRYFFASFLQFQIFDSMCQSAVTGNINNINFSMPLHKCDIYGSKEATKNLR</sequence>
<feature type="binding site" evidence="7">
    <location>
        <position position="485"/>
    </location>
    <ligand>
        <name>chloride</name>
        <dbReference type="ChEBI" id="CHEBI:17996"/>
        <label>1</label>
    </ligand>
</feature>
<dbReference type="OrthoDB" id="10029630at2759"/>
<evidence type="ECO:0000313" key="14">
    <source>
        <dbReference type="Proteomes" id="UP000694866"/>
    </source>
</evidence>
<keyword evidence="8 12" id="KW-0862">Zinc</keyword>
<keyword evidence="8 12" id="KW-0479">Metal-binding</keyword>
<dbReference type="AlphaFoldDB" id="A0A9R1SUU8"/>
<dbReference type="EC" id="3.4.-.-" evidence="12"/>
<dbReference type="PROSITE" id="PS52011">
    <property type="entry name" value="PEPTIDASE_M2"/>
    <property type="match status" value="1"/>
</dbReference>
<keyword evidence="3 9" id="KW-1015">Disulfide bond</keyword>
<dbReference type="CDD" id="cd06461">
    <property type="entry name" value="M2_ACE"/>
    <property type="match status" value="1"/>
</dbReference>
<evidence type="ECO:0000256" key="5">
    <source>
        <dbReference type="PIRSR" id="PIRSR601548-1"/>
    </source>
</evidence>
<accession>A0A9R1SUU8</accession>
<dbReference type="GO" id="GO:0004180">
    <property type="term" value="F:carboxypeptidase activity"/>
    <property type="evidence" value="ECO:0007669"/>
    <property type="project" value="UniProtKB-KW"/>
</dbReference>
<evidence type="ECO:0000256" key="12">
    <source>
        <dbReference type="RuleBase" id="RU361144"/>
    </source>
</evidence>
<feature type="binding site" evidence="8">
    <location>
        <position position="351"/>
    </location>
    <ligand>
        <name>Zn(2+)</name>
        <dbReference type="ChEBI" id="CHEBI:29105"/>
        <label>1</label>
        <note>catalytic</note>
    </ligand>
</feature>
<protein>
    <recommendedName>
        <fullName evidence="12">Angiotensin-converting enzyme</fullName>
        <ecNumber evidence="12">3.4.-.-</ecNumber>
    </recommendedName>
</protein>
<dbReference type="InterPro" id="IPR001548">
    <property type="entry name" value="Peptidase_M2"/>
</dbReference>
<evidence type="ECO:0000256" key="3">
    <source>
        <dbReference type="ARBA" id="ARBA00023157"/>
    </source>
</evidence>
<dbReference type="GO" id="GO:0006508">
    <property type="term" value="P:proteolysis"/>
    <property type="evidence" value="ECO:0007669"/>
    <property type="project" value="UniProtKB-KW"/>
</dbReference>
<feature type="binding site" evidence="8">
    <location>
        <position position="347"/>
    </location>
    <ligand>
        <name>Zn(2+)</name>
        <dbReference type="ChEBI" id="CHEBI:29105"/>
        <label>1</label>
        <note>catalytic</note>
    </ligand>
</feature>
<dbReference type="Gene3D" id="1.10.1370.30">
    <property type="match status" value="1"/>
</dbReference>
<dbReference type="GO" id="GO:0008241">
    <property type="term" value="F:peptidyl-dipeptidase activity"/>
    <property type="evidence" value="ECO:0007669"/>
    <property type="project" value="InterPro"/>
</dbReference>
<comment type="caution">
    <text evidence="11">Lacks conserved residue(s) required for the propagation of feature annotation.</text>
</comment>
<evidence type="ECO:0000256" key="6">
    <source>
        <dbReference type="PIRSR" id="PIRSR601548-11"/>
    </source>
</evidence>
<evidence type="ECO:0000256" key="11">
    <source>
        <dbReference type="PROSITE-ProRule" id="PRU01355"/>
    </source>
</evidence>
<dbReference type="GO" id="GO:0016020">
    <property type="term" value="C:membrane"/>
    <property type="evidence" value="ECO:0007669"/>
    <property type="project" value="InterPro"/>
</dbReference>
<feature type="active site" description="Proton acceptor 1" evidence="5">
    <location>
        <position position="348"/>
    </location>
</feature>
<keyword evidence="12" id="KW-0121">Carboxypeptidase</keyword>
<dbReference type="PANTHER" id="PTHR10514:SF27">
    <property type="entry name" value="ANGIOTENSIN-CONVERTING ENZYME"/>
    <property type="match status" value="1"/>
</dbReference>
<dbReference type="PRINTS" id="PR00791">
    <property type="entry name" value="PEPDIPTASEA"/>
</dbReference>
<evidence type="ECO:0000256" key="13">
    <source>
        <dbReference type="SAM" id="SignalP"/>
    </source>
</evidence>
<dbReference type="Proteomes" id="UP000694866">
    <property type="component" value="Unplaced"/>
</dbReference>
<comment type="similarity">
    <text evidence="1 11 12">Belongs to the peptidase M2 family.</text>
</comment>
<dbReference type="Pfam" id="PF01401">
    <property type="entry name" value="Peptidase_M2"/>
    <property type="match status" value="1"/>
</dbReference>
<feature type="binding site" evidence="10">
    <location>
        <position position="375"/>
    </location>
    <ligand>
        <name>Zn(2+)</name>
        <dbReference type="ChEBI" id="CHEBI:29105"/>
        <label>2</label>
        <note>catalytic</note>
    </ligand>
</feature>
<dbReference type="GO" id="GO:0008237">
    <property type="term" value="F:metallopeptidase activity"/>
    <property type="evidence" value="ECO:0007669"/>
    <property type="project" value="UniProtKB-KW"/>
</dbReference>
<keyword evidence="2 13" id="KW-0732">Signal</keyword>
<feature type="binding site" evidence="10">
    <location>
        <position position="347"/>
    </location>
    <ligand>
        <name>Zn(2+)</name>
        <dbReference type="ChEBI" id="CHEBI:29105"/>
        <label>2</label>
        <note>catalytic</note>
    </ligand>
</feature>
<dbReference type="KEGG" id="fas:105263183"/>
<evidence type="ECO:0000256" key="7">
    <source>
        <dbReference type="PIRSR" id="PIRSR601548-2"/>
    </source>
</evidence>
<keyword evidence="12" id="KW-0645">Protease</keyword>
<feature type="signal peptide" evidence="13">
    <location>
        <begin position="1"/>
        <end position="18"/>
    </location>
</feature>
<keyword evidence="4 12" id="KW-0325">Glycoprotein</keyword>
<feature type="active site" description="Proton acceptor 2" evidence="6">
    <location>
        <position position="348"/>
    </location>
</feature>
<evidence type="ECO:0000256" key="2">
    <source>
        <dbReference type="ARBA" id="ARBA00022729"/>
    </source>
</evidence>
<feature type="binding site" evidence="10">
    <location>
        <position position="351"/>
    </location>
    <ligand>
        <name>Zn(2+)</name>
        <dbReference type="ChEBI" id="CHEBI:29105"/>
        <label>2</label>
        <note>catalytic</note>
    </ligand>
</feature>
<organism evidence="14 15">
    <name type="scientific">Fopius arisanus</name>
    <dbReference type="NCBI Taxonomy" id="64838"/>
    <lineage>
        <taxon>Eukaryota</taxon>
        <taxon>Metazoa</taxon>
        <taxon>Ecdysozoa</taxon>
        <taxon>Arthropoda</taxon>
        <taxon>Hexapoda</taxon>
        <taxon>Insecta</taxon>
        <taxon>Pterygota</taxon>
        <taxon>Neoptera</taxon>
        <taxon>Endopterygota</taxon>
        <taxon>Hymenoptera</taxon>
        <taxon>Apocrita</taxon>
        <taxon>Ichneumonoidea</taxon>
        <taxon>Braconidae</taxon>
        <taxon>Opiinae</taxon>
        <taxon>Fopius</taxon>
    </lineage>
</organism>
<feature type="disulfide bond" evidence="9">
    <location>
        <begin position="501"/>
        <end position="521"/>
    </location>
</feature>
<name>A0A9R1SUU8_9HYME</name>
<dbReference type="SUPFAM" id="SSF55486">
    <property type="entry name" value="Metalloproteases ('zincins'), catalytic domain"/>
    <property type="match status" value="1"/>
</dbReference>
<evidence type="ECO:0000256" key="1">
    <source>
        <dbReference type="ARBA" id="ARBA00008139"/>
    </source>
</evidence>
<feature type="active site" description="Proton donor 2" evidence="6">
    <location>
        <position position="476"/>
    </location>
</feature>
<feature type="active site" description="Proton donor 1" evidence="5">
    <location>
        <position position="476"/>
    </location>
</feature>
<feature type="chain" id="PRO_5040514138" description="Angiotensin-converting enzyme" evidence="13">
    <location>
        <begin position="19"/>
        <end position="534"/>
    </location>
</feature>